<protein>
    <submittedName>
        <fullName evidence="1">Uncharacterized protein</fullName>
    </submittedName>
</protein>
<dbReference type="AlphaFoldDB" id="X1NX27"/>
<feature type="non-terminal residue" evidence="1">
    <location>
        <position position="1"/>
    </location>
</feature>
<name>X1NX27_9ZZZZ</name>
<proteinExistence type="predicted"/>
<sequence length="119" mass="12601">AAVDAITNSVIVGYRINDVFHEGTVVYPADGVENECKASITVLLDTGGGKKANLKVPAPVIGIFKDTTGFGADEVDITDADLVTYMDLFKSGQECYISDGEDLNKGMSGKRIHAHSLHG</sequence>
<gene>
    <name evidence="1" type="ORF">S06H3_40093</name>
</gene>
<reference evidence="1" key="1">
    <citation type="journal article" date="2014" name="Front. Microbiol.">
        <title>High frequency of phylogenetically diverse reductive dehalogenase-homologous genes in deep subseafloor sedimentary metagenomes.</title>
        <authorList>
            <person name="Kawai M."/>
            <person name="Futagami T."/>
            <person name="Toyoda A."/>
            <person name="Takaki Y."/>
            <person name="Nishi S."/>
            <person name="Hori S."/>
            <person name="Arai W."/>
            <person name="Tsubouchi T."/>
            <person name="Morono Y."/>
            <person name="Uchiyama I."/>
            <person name="Ito T."/>
            <person name="Fujiyama A."/>
            <person name="Inagaki F."/>
            <person name="Takami H."/>
        </authorList>
    </citation>
    <scope>NUCLEOTIDE SEQUENCE</scope>
    <source>
        <strain evidence="1">Expedition CK06-06</strain>
    </source>
</reference>
<comment type="caution">
    <text evidence="1">The sequence shown here is derived from an EMBL/GenBank/DDBJ whole genome shotgun (WGS) entry which is preliminary data.</text>
</comment>
<accession>X1NX27</accession>
<evidence type="ECO:0000313" key="1">
    <source>
        <dbReference type="EMBL" id="GAI34776.1"/>
    </source>
</evidence>
<dbReference type="EMBL" id="BARV01024578">
    <property type="protein sequence ID" value="GAI34776.1"/>
    <property type="molecule type" value="Genomic_DNA"/>
</dbReference>
<organism evidence="1">
    <name type="scientific">marine sediment metagenome</name>
    <dbReference type="NCBI Taxonomy" id="412755"/>
    <lineage>
        <taxon>unclassified sequences</taxon>
        <taxon>metagenomes</taxon>
        <taxon>ecological metagenomes</taxon>
    </lineage>
</organism>